<comment type="caution">
    <text evidence="1">The sequence shown here is derived from an EMBL/GenBank/DDBJ whole genome shotgun (WGS) entry which is preliminary data.</text>
</comment>
<sequence>MNLFASYASFSFLTASTWFSCRLFYCRSGSESCILLYNMFYVFSNREQLCEYQHSIAALTLLSFSVGSTFKWR</sequence>
<proteinExistence type="predicted"/>
<dbReference type="EMBL" id="NMUH01003373">
    <property type="protein sequence ID" value="MQM05222.1"/>
    <property type="molecule type" value="Genomic_DNA"/>
</dbReference>
<protein>
    <submittedName>
        <fullName evidence="1">Uncharacterized protein</fullName>
    </submittedName>
</protein>
<dbReference type="AlphaFoldDB" id="A0A843W5M0"/>
<name>A0A843W5M0_COLES</name>
<dbReference type="Proteomes" id="UP000652761">
    <property type="component" value="Unassembled WGS sequence"/>
</dbReference>
<gene>
    <name evidence="1" type="ORF">Taro_038029</name>
</gene>
<reference evidence="1" key="1">
    <citation type="submission" date="2017-07" db="EMBL/GenBank/DDBJ databases">
        <title>Taro Niue Genome Assembly and Annotation.</title>
        <authorList>
            <person name="Atibalentja N."/>
            <person name="Keating K."/>
            <person name="Fields C.J."/>
        </authorList>
    </citation>
    <scope>NUCLEOTIDE SEQUENCE</scope>
    <source>
        <strain evidence="1">Niue_2</strain>
        <tissue evidence="1">Leaf</tissue>
    </source>
</reference>
<evidence type="ECO:0000313" key="1">
    <source>
        <dbReference type="EMBL" id="MQM05222.1"/>
    </source>
</evidence>
<accession>A0A843W5M0</accession>
<evidence type="ECO:0000313" key="2">
    <source>
        <dbReference type="Proteomes" id="UP000652761"/>
    </source>
</evidence>
<organism evidence="1 2">
    <name type="scientific">Colocasia esculenta</name>
    <name type="common">Wild taro</name>
    <name type="synonym">Arum esculentum</name>
    <dbReference type="NCBI Taxonomy" id="4460"/>
    <lineage>
        <taxon>Eukaryota</taxon>
        <taxon>Viridiplantae</taxon>
        <taxon>Streptophyta</taxon>
        <taxon>Embryophyta</taxon>
        <taxon>Tracheophyta</taxon>
        <taxon>Spermatophyta</taxon>
        <taxon>Magnoliopsida</taxon>
        <taxon>Liliopsida</taxon>
        <taxon>Araceae</taxon>
        <taxon>Aroideae</taxon>
        <taxon>Colocasieae</taxon>
        <taxon>Colocasia</taxon>
    </lineage>
</organism>
<keyword evidence="2" id="KW-1185">Reference proteome</keyword>